<feature type="transmembrane region" description="Helical" evidence="7">
    <location>
        <begin position="12"/>
        <end position="41"/>
    </location>
</feature>
<evidence type="ECO:0000256" key="3">
    <source>
        <dbReference type="ARBA" id="ARBA00022692"/>
    </source>
</evidence>
<feature type="transmembrane region" description="Helical" evidence="7">
    <location>
        <begin position="190"/>
        <end position="212"/>
    </location>
</feature>
<feature type="transmembrane region" description="Helical" evidence="7">
    <location>
        <begin position="265"/>
        <end position="287"/>
    </location>
</feature>
<feature type="region of interest" description="Disordered" evidence="6">
    <location>
        <begin position="235"/>
        <end position="258"/>
    </location>
</feature>
<dbReference type="GO" id="GO:0005886">
    <property type="term" value="C:plasma membrane"/>
    <property type="evidence" value="ECO:0007669"/>
    <property type="project" value="UniProtKB-SubCell"/>
</dbReference>
<evidence type="ECO:0000256" key="1">
    <source>
        <dbReference type="ARBA" id="ARBA00004651"/>
    </source>
</evidence>
<feature type="transmembrane region" description="Helical" evidence="7">
    <location>
        <begin position="399"/>
        <end position="425"/>
    </location>
</feature>
<proteinExistence type="predicted"/>
<reference evidence="9 10" key="1">
    <citation type="submission" date="2017-12" db="EMBL/GenBank/DDBJ databases">
        <authorList>
            <person name="Levesque S."/>
        </authorList>
    </citation>
    <scope>NUCLEOTIDE SEQUENCE [LARGE SCALE GENOMIC DNA]</scope>
    <source>
        <strain evidence="9 10">SMQ-1420</strain>
    </source>
</reference>
<reference evidence="9 10" key="2">
    <citation type="submission" date="2019-01" db="EMBL/GenBank/DDBJ databases">
        <title>Comparative genomic analysis of Brevibacterium aurantiacum sheds light on its evolution and its adaptation to smear-ripened cheeses.</title>
        <authorList>
            <person name="Moineau S."/>
        </authorList>
    </citation>
    <scope>NUCLEOTIDE SEQUENCE [LARGE SCALE GENOMIC DNA]</scope>
    <source>
        <strain evidence="9 10">SMQ-1420</strain>
    </source>
</reference>
<evidence type="ECO:0000256" key="5">
    <source>
        <dbReference type="ARBA" id="ARBA00023136"/>
    </source>
</evidence>
<dbReference type="AlphaFoldDB" id="A0A3T0DLG4"/>
<gene>
    <name evidence="9" type="ORF">CXR27_01885</name>
</gene>
<accession>A0A3T0DLG4</accession>
<feature type="transmembrane region" description="Helical" evidence="7">
    <location>
        <begin position="299"/>
        <end position="319"/>
    </location>
</feature>
<dbReference type="Proteomes" id="UP000282731">
    <property type="component" value="Chromosome"/>
</dbReference>
<evidence type="ECO:0000256" key="7">
    <source>
        <dbReference type="SAM" id="Phobius"/>
    </source>
</evidence>
<dbReference type="InterPro" id="IPR018461">
    <property type="entry name" value="Na/H_Antiport_NhaC-like_C"/>
</dbReference>
<comment type="subcellular location">
    <subcellularLocation>
        <location evidence="1">Cell membrane</location>
        <topology evidence="1">Multi-pass membrane protein</topology>
    </subcellularLocation>
</comment>
<protein>
    <submittedName>
        <fullName evidence="9">Sodium:proton exchanger</fullName>
    </submittedName>
</protein>
<evidence type="ECO:0000313" key="10">
    <source>
        <dbReference type="Proteomes" id="UP000282731"/>
    </source>
</evidence>
<keyword evidence="3 7" id="KW-0812">Transmembrane</keyword>
<feature type="domain" description="Na+/H+ antiporter NhaC-like C-terminal" evidence="8">
    <location>
        <begin position="157"/>
        <end position="479"/>
    </location>
</feature>
<evidence type="ECO:0000256" key="6">
    <source>
        <dbReference type="SAM" id="MobiDB-lite"/>
    </source>
</evidence>
<dbReference type="PANTHER" id="PTHR43478:SF1">
    <property type="entry name" value="NA+_H+ ANTIPORTER NHAC-LIKE C-TERMINAL DOMAIN-CONTAINING PROTEIN"/>
    <property type="match status" value="1"/>
</dbReference>
<feature type="transmembrane region" description="Helical" evidence="7">
    <location>
        <begin position="460"/>
        <end position="477"/>
    </location>
</feature>
<feature type="transmembrane region" description="Helical" evidence="7">
    <location>
        <begin position="148"/>
        <end position="169"/>
    </location>
</feature>
<dbReference type="EMBL" id="CP025334">
    <property type="protein sequence ID" value="AZT95898.1"/>
    <property type="molecule type" value="Genomic_DNA"/>
</dbReference>
<keyword evidence="2" id="KW-1003">Cell membrane</keyword>
<feature type="transmembrane region" description="Helical" evidence="7">
    <location>
        <begin position="339"/>
        <end position="359"/>
    </location>
</feature>
<name>A0A3T0DLG4_BREAU</name>
<evidence type="ECO:0000259" key="8">
    <source>
        <dbReference type="Pfam" id="PF03553"/>
    </source>
</evidence>
<dbReference type="PANTHER" id="PTHR43478">
    <property type="entry name" value="NA+/H+ ANTIPORTER-RELATED"/>
    <property type="match status" value="1"/>
</dbReference>
<evidence type="ECO:0000256" key="2">
    <source>
        <dbReference type="ARBA" id="ARBA00022475"/>
    </source>
</evidence>
<keyword evidence="5 7" id="KW-0472">Membrane</keyword>
<feature type="transmembrane region" description="Helical" evidence="7">
    <location>
        <begin position="483"/>
        <end position="500"/>
    </location>
</feature>
<organism evidence="9 10">
    <name type="scientific">Brevibacterium aurantiacum</name>
    <dbReference type="NCBI Taxonomy" id="273384"/>
    <lineage>
        <taxon>Bacteria</taxon>
        <taxon>Bacillati</taxon>
        <taxon>Actinomycetota</taxon>
        <taxon>Actinomycetes</taxon>
        <taxon>Micrococcales</taxon>
        <taxon>Brevibacteriaceae</taxon>
        <taxon>Brevibacterium</taxon>
    </lineage>
</organism>
<feature type="transmembrane region" description="Helical" evidence="7">
    <location>
        <begin position="108"/>
        <end position="128"/>
    </location>
</feature>
<keyword evidence="4 7" id="KW-1133">Transmembrane helix</keyword>
<dbReference type="Pfam" id="PF03553">
    <property type="entry name" value="Na_H_antiporter"/>
    <property type="match status" value="1"/>
</dbReference>
<evidence type="ECO:0000313" key="9">
    <source>
        <dbReference type="EMBL" id="AZT95898.1"/>
    </source>
</evidence>
<feature type="transmembrane region" description="Helical" evidence="7">
    <location>
        <begin position="371"/>
        <end position="393"/>
    </location>
</feature>
<feature type="transmembrane region" description="Helical" evidence="7">
    <location>
        <begin position="67"/>
        <end position="87"/>
    </location>
</feature>
<evidence type="ECO:0000256" key="4">
    <source>
        <dbReference type="ARBA" id="ARBA00022989"/>
    </source>
</evidence>
<sequence>MDHMGLVSLIPPLLAILLAVLFRNVVIALFVGIFVGLMIVIGPNPVTTTMGLVTDHLAPVVTDSYNAGVMILLFFIGGFVALVERSGGGAALAARASRLINNPGKGQISAWLGGLIIFFSDLGTPLIVGPIFEKIFDKLKLSREKLAWILDSTSSPVAVLIPFIGWGIYIMGLIREEFDREGLQISEFTVFVQAIPFQFYAILAVTAIPVVALTRTDFGAMRRADRRVQETGEIHWPNSKPLRGSDSTKDDPARGSEMAPESRPIVIWLPLLVLFVTLFSILVTLGFPAEPIPGEEFRAALSTAYLFAALVLIALMLIFKITPIGVILGNYVKGMEKMIGVVLILVLAWTLGGLLEAMGTANFLVEMMSGVVPAALVPVLIFVCAAVMSFATGSSWGTFAIMIPLAIPVAFGLDAAVIVCIGAVLSGGIFGDHCSPISDSTILASTGAGTDLVDHVKTQIPYAVINAVIVAVSFVIAGFLESPYIVIFSIAAMILTYLVISRVGAARQQRTAGTDTSPLAEVD</sequence>